<dbReference type="Proteomes" id="UP000747542">
    <property type="component" value="Unassembled WGS sequence"/>
</dbReference>
<gene>
    <name evidence="3" type="primary">sqd-L3</name>
    <name evidence="3" type="ORF">Hamer_G014720</name>
</gene>
<reference evidence="3" key="1">
    <citation type="journal article" date="2021" name="Sci. Adv.">
        <title>The American lobster genome reveals insights on longevity, neural, and immune adaptations.</title>
        <authorList>
            <person name="Polinski J.M."/>
            <person name="Zimin A.V."/>
            <person name="Clark K.F."/>
            <person name="Kohn A.B."/>
            <person name="Sadowski N."/>
            <person name="Timp W."/>
            <person name="Ptitsyn A."/>
            <person name="Khanna P."/>
            <person name="Romanova D.Y."/>
            <person name="Williams P."/>
            <person name="Greenwood S.J."/>
            <person name="Moroz L.L."/>
            <person name="Walt D.R."/>
            <person name="Bodnar A.G."/>
        </authorList>
    </citation>
    <scope>NUCLEOTIDE SEQUENCE</scope>
    <source>
        <strain evidence="3">GMGI-L3</strain>
    </source>
</reference>
<organism evidence="3 4">
    <name type="scientific">Homarus americanus</name>
    <name type="common">American lobster</name>
    <dbReference type="NCBI Taxonomy" id="6706"/>
    <lineage>
        <taxon>Eukaryota</taxon>
        <taxon>Metazoa</taxon>
        <taxon>Ecdysozoa</taxon>
        <taxon>Arthropoda</taxon>
        <taxon>Crustacea</taxon>
        <taxon>Multicrustacea</taxon>
        <taxon>Malacostraca</taxon>
        <taxon>Eumalacostraca</taxon>
        <taxon>Eucarida</taxon>
        <taxon>Decapoda</taxon>
        <taxon>Pleocyemata</taxon>
        <taxon>Astacidea</taxon>
        <taxon>Nephropoidea</taxon>
        <taxon>Nephropidae</taxon>
        <taxon>Homarus</taxon>
    </lineage>
</organism>
<keyword evidence="2" id="KW-0472">Membrane</keyword>
<feature type="transmembrane region" description="Helical" evidence="2">
    <location>
        <begin position="20"/>
        <end position="39"/>
    </location>
</feature>
<protein>
    <submittedName>
        <fullName evidence="3">Putative RNA-binding protein squid-like 3</fullName>
    </submittedName>
</protein>
<keyword evidence="2" id="KW-1133">Transmembrane helix</keyword>
<sequence length="74" mass="7864">MVVMEATVAMGTTAMEDMGVIMIMVMALVTMAGKGTAGVRASTGGSRRGTSRTDWRDQGYDYNATATWNSGDTY</sequence>
<evidence type="ECO:0000313" key="4">
    <source>
        <dbReference type="Proteomes" id="UP000747542"/>
    </source>
</evidence>
<comment type="caution">
    <text evidence="3">The sequence shown here is derived from an EMBL/GenBank/DDBJ whole genome shotgun (WGS) entry which is preliminary data.</text>
</comment>
<evidence type="ECO:0000256" key="1">
    <source>
        <dbReference type="SAM" id="MobiDB-lite"/>
    </source>
</evidence>
<keyword evidence="4" id="KW-1185">Reference proteome</keyword>
<dbReference type="EMBL" id="JAHLQT010012015">
    <property type="protein sequence ID" value="KAG7171584.1"/>
    <property type="molecule type" value="Genomic_DNA"/>
</dbReference>
<name>A0A8J5T080_HOMAM</name>
<keyword evidence="2" id="KW-0812">Transmembrane</keyword>
<feature type="region of interest" description="Disordered" evidence="1">
    <location>
        <begin position="37"/>
        <end position="56"/>
    </location>
</feature>
<evidence type="ECO:0000256" key="2">
    <source>
        <dbReference type="SAM" id="Phobius"/>
    </source>
</evidence>
<evidence type="ECO:0000313" key="3">
    <source>
        <dbReference type="EMBL" id="KAG7171584.1"/>
    </source>
</evidence>
<accession>A0A8J5T080</accession>
<proteinExistence type="predicted"/>
<dbReference type="AlphaFoldDB" id="A0A8J5T080"/>